<feature type="domain" description="Restriction endonuclease type IV Mrr" evidence="2">
    <location>
        <begin position="60"/>
        <end position="97"/>
    </location>
</feature>
<dbReference type="Gene3D" id="3.40.1350.10">
    <property type="match status" value="1"/>
</dbReference>
<accession>A0ABW4LPG5</accession>
<keyword evidence="4" id="KW-1185">Reference proteome</keyword>
<feature type="transmembrane region" description="Helical" evidence="1">
    <location>
        <begin position="20"/>
        <end position="45"/>
    </location>
</feature>
<dbReference type="GO" id="GO:0016787">
    <property type="term" value="F:hydrolase activity"/>
    <property type="evidence" value="ECO:0007669"/>
    <property type="project" value="UniProtKB-KW"/>
</dbReference>
<gene>
    <name evidence="3" type="ORF">ACFSCX_05050</name>
</gene>
<dbReference type="EMBL" id="JBHUEM010000003">
    <property type="protein sequence ID" value="MFD1735928.1"/>
    <property type="molecule type" value="Genomic_DNA"/>
</dbReference>
<name>A0ABW4LPG5_9BACI</name>
<reference evidence="4" key="1">
    <citation type="journal article" date="2019" name="Int. J. Syst. Evol. Microbiol.">
        <title>The Global Catalogue of Microorganisms (GCM) 10K type strain sequencing project: providing services to taxonomists for standard genome sequencing and annotation.</title>
        <authorList>
            <consortium name="The Broad Institute Genomics Platform"/>
            <consortium name="The Broad Institute Genome Sequencing Center for Infectious Disease"/>
            <person name="Wu L."/>
            <person name="Ma J."/>
        </authorList>
    </citation>
    <scope>NUCLEOTIDE SEQUENCE [LARGE SCALE GENOMIC DNA]</scope>
    <source>
        <strain evidence="4">CCUG 49339</strain>
    </source>
</reference>
<keyword evidence="3" id="KW-0378">Hydrolase</keyword>
<keyword evidence="1" id="KW-1133">Transmembrane helix</keyword>
<sequence>MVYGAAFVFIIFFTRQGHEFLAVLIAETSPFLIATALAFGFYFFFIKKRKHYRIKEFYEVDEMDGHDFEHYLAPLFERLGYRAEVTKGSCDFGADLCSAWHSPH</sequence>
<comment type="caution">
    <text evidence="3">The sequence shown here is derived from an EMBL/GenBank/DDBJ whole genome shotgun (WGS) entry which is preliminary data.</text>
</comment>
<dbReference type="RefSeq" id="WP_377927034.1">
    <property type="nucleotide sequence ID" value="NZ_JBHUEM010000003.1"/>
</dbReference>
<evidence type="ECO:0000259" key="2">
    <source>
        <dbReference type="Pfam" id="PF04471"/>
    </source>
</evidence>
<organism evidence="3 4">
    <name type="scientific">Bacillus salitolerans</name>
    <dbReference type="NCBI Taxonomy" id="1437434"/>
    <lineage>
        <taxon>Bacteria</taxon>
        <taxon>Bacillati</taxon>
        <taxon>Bacillota</taxon>
        <taxon>Bacilli</taxon>
        <taxon>Bacillales</taxon>
        <taxon>Bacillaceae</taxon>
        <taxon>Bacillus</taxon>
    </lineage>
</organism>
<evidence type="ECO:0000313" key="4">
    <source>
        <dbReference type="Proteomes" id="UP001597214"/>
    </source>
</evidence>
<dbReference type="Pfam" id="PF04471">
    <property type="entry name" value="Mrr_cat"/>
    <property type="match status" value="1"/>
</dbReference>
<dbReference type="InterPro" id="IPR011856">
    <property type="entry name" value="tRNA_endonuc-like_dom_sf"/>
</dbReference>
<keyword evidence="1" id="KW-0812">Transmembrane</keyword>
<dbReference type="InterPro" id="IPR007560">
    <property type="entry name" value="Restrct_endonuc_IV_Mrr"/>
</dbReference>
<evidence type="ECO:0000313" key="3">
    <source>
        <dbReference type="EMBL" id="MFD1735928.1"/>
    </source>
</evidence>
<dbReference type="EC" id="3.1.21.-" evidence="3"/>
<dbReference type="GO" id="GO:0004519">
    <property type="term" value="F:endonuclease activity"/>
    <property type="evidence" value="ECO:0007669"/>
    <property type="project" value="UniProtKB-KW"/>
</dbReference>
<protein>
    <submittedName>
        <fullName evidence="3">Restriction endonuclease</fullName>
        <ecNumber evidence="3">3.1.21.-</ecNumber>
    </submittedName>
</protein>
<keyword evidence="1" id="KW-0472">Membrane</keyword>
<dbReference type="Proteomes" id="UP001597214">
    <property type="component" value="Unassembled WGS sequence"/>
</dbReference>
<keyword evidence="3" id="KW-0540">Nuclease</keyword>
<evidence type="ECO:0000256" key="1">
    <source>
        <dbReference type="SAM" id="Phobius"/>
    </source>
</evidence>
<keyword evidence="3" id="KW-0255">Endonuclease</keyword>
<proteinExistence type="predicted"/>